<keyword evidence="3" id="KW-1185">Reference proteome</keyword>
<dbReference type="RefSeq" id="WP_264500365.1">
    <property type="nucleotide sequence ID" value="NZ_JAPDDS010000003.1"/>
</dbReference>
<name>A0ABT3FLG7_9BACT</name>
<dbReference type="Proteomes" id="UP001207930">
    <property type="component" value="Unassembled WGS sequence"/>
</dbReference>
<gene>
    <name evidence="2" type="ORF">OKA04_06655</name>
</gene>
<feature type="region of interest" description="Disordered" evidence="1">
    <location>
        <begin position="21"/>
        <end position="44"/>
    </location>
</feature>
<reference evidence="2 3" key="1">
    <citation type="submission" date="2022-10" db="EMBL/GenBank/DDBJ databases">
        <title>Luteolibacter flavescens strain MCCC 1K03193, whole genome shotgun sequencing project.</title>
        <authorList>
            <person name="Zhao G."/>
            <person name="Shen L."/>
        </authorList>
    </citation>
    <scope>NUCLEOTIDE SEQUENCE [LARGE SCALE GENOMIC DNA]</scope>
    <source>
        <strain evidence="2 3">MCCC 1K03193</strain>
    </source>
</reference>
<evidence type="ECO:0000256" key="1">
    <source>
        <dbReference type="SAM" id="MobiDB-lite"/>
    </source>
</evidence>
<feature type="compositionally biased region" description="Basic and acidic residues" evidence="1">
    <location>
        <begin position="21"/>
        <end position="34"/>
    </location>
</feature>
<evidence type="ECO:0008006" key="4">
    <source>
        <dbReference type="Google" id="ProtNLM"/>
    </source>
</evidence>
<organism evidence="2 3">
    <name type="scientific">Luteolibacter flavescens</name>
    <dbReference type="NCBI Taxonomy" id="1859460"/>
    <lineage>
        <taxon>Bacteria</taxon>
        <taxon>Pseudomonadati</taxon>
        <taxon>Verrucomicrobiota</taxon>
        <taxon>Verrucomicrobiia</taxon>
        <taxon>Verrucomicrobiales</taxon>
        <taxon>Verrucomicrobiaceae</taxon>
        <taxon>Luteolibacter</taxon>
    </lineage>
</organism>
<evidence type="ECO:0000313" key="2">
    <source>
        <dbReference type="EMBL" id="MCW1884405.1"/>
    </source>
</evidence>
<dbReference type="EMBL" id="JAPDDS010000003">
    <property type="protein sequence ID" value="MCW1884405.1"/>
    <property type="molecule type" value="Genomic_DNA"/>
</dbReference>
<protein>
    <recommendedName>
        <fullName evidence="4">TonB-dependent receptor</fullName>
    </recommendedName>
</protein>
<dbReference type="Gene3D" id="2.40.160.10">
    <property type="entry name" value="Porin"/>
    <property type="match status" value="1"/>
</dbReference>
<dbReference type="InterPro" id="IPR023614">
    <property type="entry name" value="Porin_dom_sf"/>
</dbReference>
<feature type="compositionally biased region" description="Basic and acidic residues" evidence="1">
    <location>
        <begin position="243"/>
        <end position="252"/>
    </location>
</feature>
<sequence length="442" mass="49375">MNRAATLLLCPTLLLAEDPHAGHDHDHHDHDHGHAAHLAGSAHHPHLDLKKESNDWFHFHPHLNAAFAVGGSTSEKNFGLIRGSHAPIDDTFNLQGIELGAVMEFGERISVHANHNVFWDRFDGWDSEWEEAFAAVDLPGNLVLRGGQFFAPFGHENTLHLHDRQFVEPPISMIRLLGEEGLVVQGAELSWPLPGTNDRWLLRLGYGQGRNHGHGATRELRREAYFEGVENAGEHHDEEEDHDHDHEEEGHEHHGHGFAGNGGVYDAEDAYLDDGFFFGRLEARPEWKGVKSAGISFAAGENGFGRTTWTAGADVFGEYEAAGRPAWWRSEVFYRSVEARDRAGIKGDYDEFGIYAASGVEFAKDWTTGARIEWASGNRMSGNERRWRAAANVGRAFHLGSHADIHTRLQYTYDRLGGYADEHSVWLQFVLNLGAAEHGHSH</sequence>
<accession>A0ABT3FLG7</accession>
<proteinExistence type="predicted"/>
<feature type="region of interest" description="Disordered" evidence="1">
    <location>
        <begin position="234"/>
        <end position="259"/>
    </location>
</feature>
<evidence type="ECO:0000313" key="3">
    <source>
        <dbReference type="Proteomes" id="UP001207930"/>
    </source>
</evidence>
<comment type="caution">
    <text evidence="2">The sequence shown here is derived from an EMBL/GenBank/DDBJ whole genome shotgun (WGS) entry which is preliminary data.</text>
</comment>